<dbReference type="PROSITE" id="PS50263">
    <property type="entry name" value="CN_HYDROLASE"/>
    <property type="match status" value="1"/>
</dbReference>
<evidence type="ECO:0000313" key="4">
    <source>
        <dbReference type="Proteomes" id="UP000240717"/>
    </source>
</evidence>
<dbReference type="CDD" id="cd07583">
    <property type="entry name" value="nitrilase_5"/>
    <property type="match status" value="1"/>
</dbReference>
<reference evidence="3 4" key="1">
    <citation type="journal article" date="2016" name="Front. Microbiol.">
        <title>Comprehensive Phylogenetic Analysis of Bovine Non-aureus Staphylococci Species Based on Whole-Genome Sequencing.</title>
        <authorList>
            <person name="Naushad S."/>
            <person name="Barkema H.W."/>
            <person name="Luby C."/>
            <person name="Condas L.A."/>
            <person name="Nobrega D.B."/>
            <person name="Carson D.A."/>
            <person name="De Buck J."/>
        </authorList>
    </citation>
    <scope>NUCLEOTIDE SEQUENCE [LARGE SCALE GENOMIC DNA]</scope>
    <source>
        <strain evidence="3 4">SNUC 2993</strain>
    </source>
</reference>
<dbReference type="InterPro" id="IPR003010">
    <property type="entry name" value="C-N_Hydrolase"/>
</dbReference>
<feature type="domain" description="CN hydrolase" evidence="2">
    <location>
        <begin position="1"/>
        <end position="239"/>
    </location>
</feature>
<evidence type="ECO:0000256" key="1">
    <source>
        <dbReference type="ARBA" id="ARBA00010613"/>
    </source>
</evidence>
<dbReference type="STRING" id="1194526.A284_04280"/>
<dbReference type="Pfam" id="PF00795">
    <property type="entry name" value="CN_hydrolase"/>
    <property type="match status" value="1"/>
</dbReference>
<dbReference type="InterPro" id="IPR036526">
    <property type="entry name" value="C-N_Hydrolase_sf"/>
</dbReference>
<protein>
    <submittedName>
        <fullName evidence="3">Carbon-nitrogen family hydrolase</fullName>
    </submittedName>
</protein>
<name>A0A2T4PYR4_STAWA</name>
<evidence type="ECO:0000259" key="2">
    <source>
        <dbReference type="PROSITE" id="PS50263"/>
    </source>
</evidence>
<dbReference type="SUPFAM" id="SSF56317">
    <property type="entry name" value="Carbon-nitrogen hydrolase"/>
    <property type="match status" value="1"/>
</dbReference>
<gene>
    <name evidence="3" type="ORF">BU085_09960</name>
</gene>
<dbReference type="Proteomes" id="UP000240717">
    <property type="component" value="Unassembled WGS sequence"/>
</dbReference>
<dbReference type="PANTHER" id="PTHR23088">
    <property type="entry name" value="NITRILASE-RELATED"/>
    <property type="match status" value="1"/>
</dbReference>
<organism evidence="3 4">
    <name type="scientific">Staphylococcus warneri</name>
    <dbReference type="NCBI Taxonomy" id="1292"/>
    <lineage>
        <taxon>Bacteria</taxon>
        <taxon>Bacillati</taxon>
        <taxon>Bacillota</taxon>
        <taxon>Bacilli</taxon>
        <taxon>Bacillales</taxon>
        <taxon>Staphylococcaceae</taxon>
        <taxon>Staphylococcus</taxon>
    </lineage>
</organism>
<evidence type="ECO:0000313" key="3">
    <source>
        <dbReference type="EMBL" id="PTI50188.1"/>
    </source>
</evidence>
<comment type="caution">
    <text evidence="3">The sequence shown here is derived from an EMBL/GenBank/DDBJ whole genome shotgun (WGS) entry which is preliminary data.</text>
</comment>
<comment type="similarity">
    <text evidence="1">Belongs to the carbon-nitrogen hydrolase superfamily. NIT1/NIT2 family.</text>
</comment>
<sequence>MKVQLFQIYIEYGQSEKNMAKIEQWFEDKLENDTDVVVIPEMWNNGYALEKLNDLADVNLKISLPFITNLAQRYQVDIVAGSVSNKVDQSIYNTAFTVLSNGNCINEYNKIHLVPMLREPDFMSPGVNVPEPFALSDGTLATQIICYDLRFPELLRYPARSGAKVAFYVAQWPTVRLNHWLALLKARAIENDMFIIGTNSCGNDGQTDYAGHSIVINPNGEIIGSLNSEEDSLSVNIDINEAIEQRQSIPVFDNLKLDLYK</sequence>
<accession>A0A2T4PYR4</accession>
<dbReference type="Gene3D" id="3.60.110.10">
    <property type="entry name" value="Carbon-nitrogen hydrolase"/>
    <property type="match status" value="1"/>
</dbReference>
<dbReference type="GO" id="GO:0016787">
    <property type="term" value="F:hydrolase activity"/>
    <property type="evidence" value="ECO:0007669"/>
    <property type="project" value="UniProtKB-KW"/>
</dbReference>
<keyword evidence="3" id="KW-0378">Hydrolase</keyword>
<dbReference type="EMBL" id="PZEV01000036">
    <property type="protein sequence ID" value="PTI50188.1"/>
    <property type="molecule type" value="Genomic_DNA"/>
</dbReference>
<proteinExistence type="inferred from homology"/>
<dbReference type="AlphaFoldDB" id="A0A2T4PYR4"/>
<dbReference type="PANTHER" id="PTHR23088:SF27">
    <property type="entry name" value="DEAMINATED GLUTATHIONE AMIDASE"/>
    <property type="match status" value="1"/>
</dbReference>
<dbReference type="RefSeq" id="WP_107532925.1">
    <property type="nucleotide sequence ID" value="NZ_PZEV01000036.1"/>
</dbReference>